<keyword evidence="3" id="KW-1185">Reference proteome</keyword>
<feature type="domain" description="DUF6879" evidence="1">
    <location>
        <begin position="8"/>
        <end position="173"/>
    </location>
</feature>
<dbReference type="AlphaFoldDB" id="A0A5N8VSL7"/>
<dbReference type="RefSeq" id="WP_162470098.1">
    <property type="nucleotide sequence ID" value="NZ_VJZD01000471.1"/>
</dbReference>
<gene>
    <name evidence="2" type="ORF">FNH09_45700</name>
</gene>
<name>A0A5N8VSL7_9ACTN</name>
<dbReference type="Pfam" id="PF21806">
    <property type="entry name" value="DUF6879"/>
    <property type="match status" value="1"/>
</dbReference>
<evidence type="ECO:0000313" key="3">
    <source>
        <dbReference type="Proteomes" id="UP000325849"/>
    </source>
</evidence>
<evidence type="ECO:0000313" key="2">
    <source>
        <dbReference type="EMBL" id="MPY38247.1"/>
    </source>
</evidence>
<organism evidence="2 3">
    <name type="scientific">Streptomyces adustus</name>
    <dbReference type="NCBI Taxonomy" id="1609272"/>
    <lineage>
        <taxon>Bacteria</taxon>
        <taxon>Bacillati</taxon>
        <taxon>Actinomycetota</taxon>
        <taxon>Actinomycetes</taxon>
        <taxon>Kitasatosporales</taxon>
        <taxon>Streptomycetaceae</taxon>
        <taxon>Streptomyces</taxon>
    </lineage>
</organism>
<accession>A0A5N8VSL7</accession>
<reference evidence="2 3" key="1">
    <citation type="submission" date="2019-07" db="EMBL/GenBank/DDBJ databases">
        <title>New species of Amycolatopsis and Streptomyces.</title>
        <authorList>
            <person name="Duangmal K."/>
            <person name="Teo W.F.A."/>
            <person name="Lipun K."/>
        </authorList>
    </citation>
    <scope>NUCLEOTIDE SEQUENCE [LARGE SCALE GENOMIC DNA]</scope>
    <source>
        <strain evidence="2 3">NBRC 109810</strain>
    </source>
</reference>
<comment type="caution">
    <text evidence="2">The sequence shown here is derived from an EMBL/GenBank/DDBJ whole genome shotgun (WGS) entry which is preliminary data.</text>
</comment>
<dbReference type="InterPro" id="IPR049244">
    <property type="entry name" value="DUF6879"/>
</dbReference>
<proteinExistence type="predicted"/>
<evidence type="ECO:0000259" key="1">
    <source>
        <dbReference type="Pfam" id="PF21806"/>
    </source>
</evidence>
<sequence>MELISSAERNRLFERFQRDAFHLELRDDYSVPGEVGPFQSWLDGGDVDYTYLTPWTQLMQQTTRRGMTVRRVRVVTEPLTPYIQWEHTITAMNEDAGEAVRWLPRHLLPTGVAFPFDGRDWWLFDDRLLAVGHFDADGRVLGSQIIEDPDAVARCVHLRDLLWANAIPHTEYKR</sequence>
<dbReference type="Proteomes" id="UP000325849">
    <property type="component" value="Unassembled WGS sequence"/>
</dbReference>
<protein>
    <recommendedName>
        <fullName evidence="1">DUF6879 domain-containing protein</fullName>
    </recommendedName>
</protein>
<dbReference type="EMBL" id="VJZD01000471">
    <property type="protein sequence ID" value="MPY38247.1"/>
    <property type="molecule type" value="Genomic_DNA"/>
</dbReference>